<accession>A0ABV6L583</accession>
<feature type="transmembrane region" description="Helical" evidence="1">
    <location>
        <begin position="41"/>
        <end position="60"/>
    </location>
</feature>
<evidence type="ECO:0000256" key="1">
    <source>
        <dbReference type="SAM" id="Phobius"/>
    </source>
</evidence>
<evidence type="ECO:0000313" key="3">
    <source>
        <dbReference type="Proteomes" id="UP001589828"/>
    </source>
</evidence>
<keyword evidence="1" id="KW-0812">Transmembrane</keyword>
<gene>
    <name evidence="2" type="ORF">ACFFGT_10280</name>
</gene>
<reference evidence="2 3" key="1">
    <citation type="submission" date="2024-09" db="EMBL/GenBank/DDBJ databases">
        <authorList>
            <person name="Sun Q."/>
            <person name="Mori K."/>
        </authorList>
    </citation>
    <scope>NUCLEOTIDE SEQUENCE [LARGE SCALE GENOMIC DNA]</scope>
    <source>
        <strain evidence="2 3">NCAIM B.02415</strain>
    </source>
</reference>
<comment type="caution">
    <text evidence="2">The sequence shown here is derived from an EMBL/GenBank/DDBJ whole genome shotgun (WGS) entry which is preliminary data.</text>
</comment>
<dbReference type="Proteomes" id="UP001589828">
    <property type="component" value="Unassembled WGS sequence"/>
</dbReference>
<sequence length="84" mass="9290">MNINKKKALVKFMRGRYPFILLIALCVVCGAIPAIGGEKDLIHSVPLHIALLLIILYNILYSIAGHYAEDEPETGGVDDRSRRA</sequence>
<protein>
    <submittedName>
        <fullName evidence="2">Uncharacterized protein</fullName>
    </submittedName>
</protein>
<dbReference type="EMBL" id="JBHLTS010000021">
    <property type="protein sequence ID" value="MFC0514592.1"/>
    <property type="molecule type" value="Genomic_DNA"/>
</dbReference>
<keyword evidence="3" id="KW-1185">Reference proteome</keyword>
<name>A0ABV6L583_9SPHI</name>
<evidence type="ECO:0000313" key="2">
    <source>
        <dbReference type="EMBL" id="MFC0514592.1"/>
    </source>
</evidence>
<proteinExistence type="predicted"/>
<keyword evidence="1" id="KW-0472">Membrane</keyword>
<keyword evidence="1" id="KW-1133">Transmembrane helix</keyword>
<organism evidence="2 3">
    <name type="scientific">Mucilaginibacter angelicae</name>
    <dbReference type="NCBI Taxonomy" id="869718"/>
    <lineage>
        <taxon>Bacteria</taxon>
        <taxon>Pseudomonadati</taxon>
        <taxon>Bacteroidota</taxon>
        <taxon>Sphingobacteriia</taxon>
        <taxon>Sphingobacteriales</taxon>
        <taxon>Sphingobacteriaceae</taxon>
        <taxon>Mucilaginibacter</taxon>
    </lineage>
</organism>
<dbReference type="RefSeq" id="WP_377022436.1">
    <property type="nucleotide sequence ID" value="NZ_JBHLTS010000021.1"/>
</dbReference>